<dbReference type="OrthoDB" id="261305at2759"/>
<keyword evidence="3" id="KW-1185">Reference proteome</keyword>
<dbReference type="GeneID" id="92514777"/>
<protein>
    <recommendedName>
        <fullName evidence="4">BAR domain-containing protein</fullName>
    </recommendedName>
</protein>
<organism evidence="2 3">
    <name type="scientific">Leishmania martiniquensis</name>
    <dbReference type="NCBI Taxonomy" id="1580590"/>
    <lineage>
        <taxon>Eukaryota</taxon>
        <taxon>Discoba</taxon>
        <taxon>Euglenozoa</taxon>
        <taxon>Kinetoplastea</taxon>
        <taxon>Metakinetoplastina</taxon>
        <taxon>Trypanosomatida</taxon>
        <taxon>Trypanosomatidae</taxon>
        <taxon>Leishmaniinae</taxon>
        <taxon>Leishmania</taxon>
    </lineage>
</organism>
<proteinExistence type="predicted"/>
<gene>
    <name evidence="2" type="ORF">LSCM1_04773</name>
</gene>
<evidence type="ECO:0008006" key="4">
    <source>
        <dbReference type="Google" id="ProtNLM"/>
    </source>
</evidence>
<dbReference type="KEGG" id="lmat:92514777"/>
<feature type="region of interest" description="Disordered" evidence="1">
    <location>
        <begin position="1"/>
        <end position="21"/>
    </location>
</feature>
<dbReference type="EMBL" id="JAFEUZ010000021">
    <property type="protein sequence ID" value="KAG5479507.1"/>
    <property type="molecule type" value="Genomic_DNA"/>
</dbReference>
<evidence type="ECO:0000313" key="3">
    <source>
        <dbReference type="Proteomes" id="UP000673552"/>
    </source>
</evidence>
<dbReference type="AlphaFoldDB" id="A0A836H4T3"/>
<dbReference type="RefSeq" id="XP_067179062.1">
    <property type="nucleotide sequence ID" value="XM_067322265.1"/>
</dbReference>
<name>A0A836H4T3_9TRYP</name>
<sequence length="225" mass="25602">MPKKVKEVSQSPEAAVNKSKEALKQHRKALKELHACTGRFTRALAAVAASFQRLASNTHTPVIIQSSGALVCGIDEVRDGVALQDLMEELNHLLSVRFEMMVESEYQLKESWKRKCKAEKTLALLRMQCDKLEPKKNADARAQELFMAENQKRRKHEVECLRLRAEFEDTWEEFVSRLGTLIYEDMRALSEQLHRLFSALSYQFRECKGSLLANAAAPLPLTVSP</sequence>
<evidence type="ECO:0000313" key="2">
    <source>
        <dbReference type="EMBL" id="KAG5479507.1"/>
    </source>
</evidence>
<evidence type="ECO:0000256" key="1">
    <source>
        <dbReference type="SAM" id="MobiDB-lite"/>
    </source>
</evidence>
<dbReference type="Proteomes" id="UP000673552">
    <property type="component" value="Chromosome 21"/>
</dbReference>
<comment type="caution">
    <text evidence="2">The sequence shown here is derived from an EMBL/GenBank/DDBJ whole genome shotgun (WGS) entry which is preliminary data.</text>
</comment>
<reference evidence="2 3" key="1">
    <citation type="submission" date="2021-03" db="EMBL/GenBank/DDBJ databases">
        <title>Leishmania (Mundinia) martiniquensis Genome sequencing and assembly.</title>
        <authorList>
            <person name="Almutairi H."/>
            <person name="Gatherer D."/>
        </authorList>
    </citation>
    <scope>NUCLEOTIDE SEQUENCE [LARGE SCALE GENOMIC DNA]</scope>
    <source>
        <strain evidence="2">LSCM1</strain>
    </source>
</reference>
<accession>A0A836H4T3</accession>